<evidence type="ECO:0000256" key="1">
    <source>
        <dbReference type="SAM" id="MobiDB-lite"/>
    </source>
</evidence>
<gene>
    <name evidence="2" type="ORF">SCWH03_02660</name>
</gene>
<feature type="region of interest" description="Disordered" evidence="1">
    <location>
        <begin position="1"/>
        <end position="156"/>
    </location>
</feature>
<feature type="compositionally biased region" description="Basic and acidic residues" evidence="1">
    <location>
        <begin position="69"/>
        <end position="118"/>
    </location>
</feature>
<reference evidence="2 3" key="1">
    <citation type="submission" date="2020-02" db="EMBL/GenBank/DDBJ databases">
        <title>Whole Genome Shotgun Sequence of Streptomyces sp. strain CWH03.</title>
        <authorList>
            <person name="Dohra H."/>
            <person name="Kodani S."/>
            <person name="Yamamura H."/>
        </authorList>
    </citation>
    <scope>NUCLEOTIDE SEQUENCE [LARGE SCALE GENOMIC DNA]</scope>
    <source>
        <strain evidence="2 3">CWH03</strain>
    </source>
</reference>
<accession>A0A6A0AM72</accession>
<dbReference type="AlphaFoldDB" id="A0A6A0AM72"/>
<organism evidence="2 3">
    <name type="scientific">Streptomyces pacificus</name>
    <dbReference type="NCBI Taxonomy" id="2705029"/>
    <lineage>
        <taxon>Bacteria</taxon>
        <taxon>Bacillati</taxon>
        <taxon>Actinomycetota</taxon>
        <taxon>Actinomycetes</taxon>
        <taxon>Kitasatosporales</taxon>
        <taxon>Streptomycetaceae</taxon>
        <taxon>Streptomyces</taxon>
    </lineage>
</organism>
<protein>
    <submittedName>
        <fullName evidence="2">Uncharacterized protein</fullName>
    </submittedName>
</protein>
<evidence type="ECO:0000313" key="2">
    <source>
        <dbReference type="EMBL" id="GFH34060.1"/>
    </source>
</evidence>
<feature type="compositionally biased region" description="Polar residues" evidence="1">
    <location>
        <begin position="19"/>
        <end position="36"/>
    </location>
</feature>
<sequence length="156" mass="17133">MQKPSVRPGRPPRARPTGDPQSPRLQNRFRSGTSGFAITAERGSGRGTSGTSTSPAPRRCRPEDDAEEPELRTDTERSGLRPDSERDSRPETDRRDVEERADRADRAGRDKWGERCEWEPGTEPLLPLRPSPEGPLVGEDGAPRLATTGASPQVPQ</sequence>
<evidence type="ECO:0000313" key="3">
    <source>
        <dbReference type="Proteomes" id="UP000484988"/>
    </source>
</evidence>
<dbReference type="Proteomes" id="UP000484988">
    <property type="component" value="Unassembled WGS sequence"/>
</dbReference>
<keyword evidence="3" id="KW-1185">Reference proteome</keyword>
<comment type="caution">
    <text evidence="2">The sequence shown here is derived from an EMBL/GenBank/DDBJ whole genome shotgun (WGS) entry which is preliminary data.</text>
</comment>
<dbReference type="EMBL" id="BLLG01000001">
    <property type="protein sequence ID" value="GFH34060.1"/>
    <property type="molecule type" value="Genomic_DNA"/>
</dbReference>
<name>A0A6A0AM72_9ACTN</name>
<proteinExistence type="predicted"/>